<keyword evidence="2" id="KW-0418">Kinase</keyword>
<dbReference type="EMBL" id="VXPY01000050">
    <property type="protein sequence ID" value="MYD90141.1"/>
    <property type="molecule type" value="Genomic_DNA"/>
</dbReference>
<organism evidence="4">
    <name type="scientific">Caldilineaceae bacterium SB0662_bin_9</name>
    <dbReference type="NCBI Taxonomy" id="2605258"/>
    <lineage>
        <taxon>Bacteria</taxon>
        <taxon>Bacillati</taxon>
        <taxon>Chloroflexota</taxon>
        <taxon>Caldilineae</taxon>
        <taxon>Caldilineales</taxon>
        <taxon>Caldilineaceae</taxon>
    </lineage>
</organism>
<evidence type="ECO:0000259" key="3">
    <source>
        <dbReference type="Pfam" id="PF00294"/>
    </source>
</evidence>
<dbReference type="InterPro" id="IPR002173">
    <property type="entry name" value="Carboh/pur_kinase_PfkB_CS"/>
</dbReference>
<protein>
    <recommendedName>
        <fullName evidence="3">Carbohydrate kinase PfkB domain-containing protein</fullName>
    </recommendedName>
</protein>
<name>A0A6B1DSE7_9CHLR</name>
<feature type="domain" description="Carbohydrate kinase PfkB" evidence="3">
    <location>
        <begin position="13"/>
        <end position="308"/>
    </location>
</feature>
<evidence type="ECO:0000256" key="1">
    <source>
        <dbReference type="ARBA" id="ARBA00022679"/>
    </source>
</evidence>
<comment type="caution">
    <text evidence="4">The sequence shown here is derived from an EMBL/GenBank/DDBJ whole genome shotgun (WGS) entry which is preliminary data.</text>
</comment>
<dbReference type="SUPFAM" id="SSF53613">
    <property type="entry name" value="Ribokinase-like"/>
    <property type="match status" value="1"/>
</dbReference>
<dbReference type="GO" id="GO:0016301">
    <property type="term" value="F:kinase activity"/>
    <property type="evidence" value="ECO:0007669"/>
    <property type="project" value="UniProtKB-KW"/>
</dbReference>
<evidence type="ECO:0000313" key="4">
    <source>
        <dbReference type="EMBL" id="MYD90141.1"/>
    </source>
</evidence>
<evidence type="ECO:0000256" key="2">
    <source>
        <dbReference type="ARBA" id="ARBA00022777"/>
    </source>
</evidence>
<dbReference type="Gene3D" id="3.40.1190.20">
    <property type="match status" value="1"/>
</dbReference>
<dbReference type="InterPro" id="IPR029056">
    <property type="entry name" value="Ribokinase-like"/>
</dbReference>
<sequence>MTASSGMDHRWDLVTLGDLVADLIVPIPTLPIEAGRHQLAEWMRLEAGGTCNTLIMAQRLGLRTVAIGVMGEDPVGSYVRSVLAEEGVDLAGLHLSPEVRTSPALVFVDERGDHVFIGSLDRGPHQPFGDSWSSIIRSACSVFVTGYAMFMASMFGRDNVLQGLRIAREADCWTYFDVGPPEYIRDGDDIARGFALTDVVLATAEELSSWTEVADPLRAARGILDHGPRCVVVKVGSDGCYIIAPDGEQHCPGFPVRMRDTVGAGDAFAAGFMAAEAAGCSSYEAGMIANAVGAATVTRVGTGRLLPQRAEVAELLGTRGLVLPGSGGPNRG</sequence>
<keyword evidence="1" id="KW-0808">Transferase</keyword>
<reference evidence="4" key="1">
    <citation type="submission" date="2019-09" db="EMBL/GenBank/DDBJ databases">
        <title>Characterisation of the sponge microbiome using genome-centric metagenomics.</title>
        <authorList>
            <person name="Engelberts J.P."/>
            <person name="Robbins S.J."/>
            <person name="De Goeij J.M."/>
            <person name="Aranda M."/>
            <person name="Bell S.C."/>
            <person name="Webster N.S."/>
        </authorList>
    </citation>
    <scope>NUCLEOTIDE SEQUENCE</scope>
    <source>
        <strain evidence="4">SB0662_bin_9</strain>
    </source>
</reference>
<dbReference type="PANTHER" id="PTHR47826">
    <property type="entry name" value="OS03G0164700 PROTEIN"/>
    <property type="match status" value="1"/>
</dbReference>
<proteinExistence type="predicted"/>
<dbReference type="PANTHER" id="PTHR47826:SF1">
    <property type="entry name" value="OS03G0164700 PROTEIN"/>
    <property type="match status" value="1"/>
</dbReference>
<dbReference type="PROSITE" id="PS00584">
    <property type="entry name" value="PFKB_KINASES_2"/>
    <property type="match status" value="1"/>
</dbReference>
<dbReference type="Pfam" id="PF00294">
    <property type="entry name" value="PfkB"/>
    <property type="match status" value="1"/>
</dbReference>
<dbReference type="InterPro" id="IPR011611">
    <property type="entry name" value="PfkB_dom"/>
</dbReference>
<accession>A0A6B1DSE7</accession>
<gene>
    <name evidence="4" type="ORF">F4Y08_07345</name>
</gene>
<dbReference type="AlphaFoldDB" id="A0A6B1DSE7"/>